<keyword evidence="3" id="KW-1185">Reference proteome</keyword>
<keyword evidence="1" id="KW-0732">Signal</keyword>
<name>A0A6G8RZ72_9GAMM</name>
<organism evidence="2 3">
    <name type="scientific">Acinetobacter shaoyimingii</name>
    <dbReference type="NCBI Taxonomy" id="2715164"/>
    <lineage>
        <taxon>Bacteria</taxon>
        <taxon>Pseudomonadati</taxon>
        <taxon>Pseudomonadota</taxon>
        <taxon>Gammaproteobacteria</taxon>
        <taxon>Moraxellales</taxon>
        <taxon>Moraxellaceae</taxon>
        <taxon>Acinetobacter</taxon>
    </lineage>
</organism>
<dbReference type="EMBL" id="CP049801">
    <property type="protein sequence ID" value="QIO07197.1"/>
    <property type="molecule type" value="Genomic_DNA"/>
</dbReference>
<dbReference type="RefSeq" id="WP_166012735.1">
    <property type="nucleotide sequence ID" value="NZ_CP049801.1"/>
</dbReference>
<feature type="signal peptide" evidence="1">
    <location>
        <begin position="1"/>
        <end position="18"/>
    </location>
</feature>
<dbReference type="KEGG" id="asha:G8E00_15285"/>
<evidence type="ECO:0008006" key="4">
    <source>
        <dbReference type="Google" id="ProtNLM"/>
    </source>
</evidence>
<dbReference type="Proteomes" id="UP000502297">
    <property type="component" value="Chromosome"/>
</dbReference>
<feature type="chain" id="PRO_5026126121" description="Lipoprotein" evidence="1">
    <location>
        <begin position="19"/>
        <end position="176"/>
    </location>
</feature>
<evidence type="ECO:0000256" key="1">
    <source>
        <dbReference type="SAM" id="SignalP"/>
    </source>
</evidence>
<dbReference type="PROSITE" id="PS51257">
    <property type="entry name" value="PROKAR_LIPOPROTEIN"/>
    <property type="match status" value="1"/>
</dbReference>
<dbReference type="AlphaFoldDB" id="A0A6G8RZ72"/>
<evidence type="ECO:0000313" key="3">
    <source>
        <dbReference type="Proteomes" id="UP000502297"/>
    </source>
</evidence>
<gene>
    <name evidence="2" type="ORF">G8E00_15285</name>
</gene>
<accession>A0A6G8RZ72</accession>
<sequence length="176" mass="19086">MKKLLIASLCMTALTLTACDKKNSDATTSNHSNTTSAPASISLSKDNVADIKNDLTQLQTLSNAKSQEALKFQDEANKAAEQGKAPELTAVVNKMESFVVSFNKDLDALPIKSKEADSIRSKMKQSNDLGLELAKASIKTPPDMDKINALQKKAVDLQQELMTEMQTLEVKVNSKA</sequence>
<proteinExistence type="predicted"/>
<reference evidence="2 3" key="1">
    <citation type="submission" date="2020-03" db="EMBL/GenBank/DDBJ databases">
        <authorList>
            <person name="Zhu W."/>
        </authorList>
    </citation>
    <scope>NUCLEOTIDE SEQUENCE [LARGE SCALE GENOMIC DNA]</scope>
    <source>
        <strain evidence="2 3">323-1</strain>
    </source>
</reference>
<protein>
    <recommendedName>
        <fullName evidence="4">Lipoprotein</fullName>
    </recommendedName>
</protein>
<evidence type="ECO:0000313" key="2">
    <source>
        <dbReference type="EMBL" id="QIO07197.1"/>
    </source>
</evidence>